<dbReference type="EMBL" id="JAGSYN010000117">
    <property type="protein sequence ID" value="KAG7663786.1"/>
    <property type="molecule type" value="Genomic_DNA"/>
</dbReference>
<dbReference type="OrthoDB" id="274995at2759"/>
<dbReference type="AlphaFoldDB" id="A0A8J5QFZ5"/>
<dbReference type="RefSeq" id="XP_049264018.1">
    <property type="nucleotide sequence ID" value="XM_049406419.1"/>
</dbReference>
<organism evidence="1 2">
    <name type="scientific">[Candida] subhashii</name>
    <dbReference type="NCBI Taxonomy" id="561895"/>
    <lineage>
        <taxon>Eukaryota</taxon>
        <taxon>Fungi</taxon>
        <taxon>Dikarya</taxon>
        <taxon>Ascomycota</taxon>
        <taxon>Saccharomycotina</taxon>
        <taxon>Pichiomycetes</taxon>
        <taxon>Debaryomycetaceae</taxon>
        <taxon>Spathaspora</taxon>
    </lineage>
</organism>
<dbReference type="Proteomes" id="UP000694255">
    <property type="component" value="Unassembled WGS sequence"/>
</dbReference>
<sequence>MVSSMFTVMPCPWSDFTVTRKTSAATHSIGDFQDDQCDAVHKFNSDEARTLKNMDELAENSNINETVAGSGHEIPAEDSIDMWSIHTAKSR</sequence>
<gene>
    <name evidence="1" type="ORF">J8A68_002646</name>
</gene>
<proteinExistence type="predicted"/>
<accession>A0A8J5QFZ5</accession>
<comment type="caution">
    <text evidence="1">The sequence shown here is derived from an EMBL/GenBank/DDBJ whole genome shotgun (WGS) entry which is preliminary data.</text>
</comment>
<name>A0A8J5QFZ5_9ASCO</name>
<reference evidence="1 2" key="1">
    <citation type="journal article" date="2021" name="DNA Res.">
        <title>Genome analysis of Candida subhashii reveals its hybrid nature and dual mitochondrial genome conformations.</title>
        <authorList>
            <person name="Mixao V."/>
            <person name="Hegedusova E."/>
            <person name="Saus E."/>
            <person name="Pryszcz L.P."/>
            <person name="Cillingova A."/>
            <person name="Nosek J."/>
            <person name="Gabaldon T."/>
        </authorList>
    </citation>
    <scope>NUCLEOTIDE SEQUENCE [LARGE SCALE GENOMIC DNA]</scope>
    <source>
        <strain evidence="1 2">CBS 10753</strain>
    </source>
</reference>
<evidence type="ECO:0000313" key="2">
    <source>
        <dbReference type="Proteomes" id="UP000694255"/>
    </source>
</evidence>
<protein>
    <submittedName>
        <fullName evidence="1">TIF11</fullName>
    </submittedName>
</protein>
<keyword evidence="2" id="KW-1185">Reference proteome</keyword>
<evidence type="ECO:0000313" key="1">
    <source>
        <dbReference type="EMBL" id="KAG7663786.1"/>
    </source>
</evidence>
<dbReference type="GeneID" id="73469447"/>